<organism evidence="7">
    <name type="scientific">Naegleria gruberi</name>
    <name type="common">Amoeba</name>
    <dbReference type="NCBI Taxonomy" id="5762"/>
    <lineage>
        <taxon>Eukaryota</taxon>
        <taxon>Discoba</taxon>
        <taxon>Heterolobosea</taxon>
        <taxon>Tetramitia</taxon>
        <taxon>Eutetramitia</taxon>
        <taxon>Vahlkampfiidae</taxon>
        <taxon>Naegleria</taxon>
    </lineage>
</organism>
<reference evidence="6 7" key="1">
    <citation type="journal article" date="2010" name="Cell">
        <title>The genome of Naegleria gruberi illuminates early eukaryotic versatility.</title>
        <authorList>
            <person name="Fritz-Laylin L.K."/>
            <person name="Prochnik S.E."/>
            <person name="Ginger M.L."/>
            <person name="Dacks J.B."/>
            <person name="Carpenter M.L."/>
            <person name="Field M.C."/>
            <person name="Kuo A."/>
            <person name="Paredez A."/>
            <person name="Chapman J."/>
            <person name="Pham J."/>
            <person name="Shu S."/>
            <person name="Neupane R."/>
            <person name="Cipriano M."/>
            <person name="Mancuso J."/>
            <person name="Tu H."/>
            <person name="Salamov A."/>
            <person name="Lindquist E."/>
            <person name="Shapiro H."/>
            <person name="Lucas S."/>
            <person name="Grigoriev I.V."/>
            <person name="Cande W.Z."/>
            <person name="Fulton C."/>
            <person name="Rokhsar D.S."/>
            <person name="Dawson S.C."/>
        </authorList>
    </citation>
    <scope>NUCLEOTIDE SEQUENCE [LARGE SCALE GENOMIC DNA]</scope>
    <source>
        <strain evidence="6 7">NEG-M</strain>
    </source>
</reference>
<feature type="active site" description="Nucleophile" evidence="4">
    <location>
        <position position="90"/>
    </location>
</feature>
<keyword evidence="1 4" id="KW-0378">Hydrolase</keyword>
<feature type="short sequence motif" description="GXSXG" evidence="4">
    <location>
        <begin position="88"/>
        <end position="92"/>
    </location>
</feature>
<keyword evidence="2 4" id="KW-0442">Lipid degradation</keyword>
<dbReference type="Gene3D" id="3.40.1090.10">
    <property type="entry name" value="Cytosolic phospholipase A2 catalytic domain"/>
    <property type="match status" value="1"/>
</dbReference>
<keyword evidence="7" id="KW-1185">Reference proteome</keyword>
<dbReference type="RefSeq" id="XP_002669560.1">
    <property type="nucleotide sequence ID" value="XM_002669514.1"/>
</dbReference>
<dbReference type="GO" id="GO:0016042">
    <property type="term" value="P:lipid catabolic process"/>
    <property type="evidence" value="ECO:0007669"/>
    <property type="project" value="UniProtKB-UniRule"/>
</dbReference>
<evidence type="ECO:0000259" key="5">
    <source>
        <dbReference type="PROSITE" id="PS51635"/>
    </source>
</evidence>
<dbReference type="OMA" id="WQFATGI"/>
<evidence type="ECO:0000313" key="6">
    <source>
        <dbReference type="EMBL" id="EFC36816.1"/>
    </source>
</evidence>
<dbReference type="SUPFAM" id="SSF52151">
    <property type="entry name" value="FabD/lysophospholipase-like"/>
    <property type="match status" value="1"/>
</dbReference>
<evidence type="ECO:0000256" key="2">
    <source>
        <dbReference type="ARBA" id="ARBA00022963"/>
    </source>
</evidence>
<gene>
    <name evidence="6" type="ORF">NAEGRDRAFT_59908</name>
</gene>
<evidence type="ECO:0000313" key="7">
    <source>
        <dbReference type="Proteomes" id="UP000006671"/>
    </source>
</evidence>
<dbReference type="VEuPathDB" id="AmoebaDB:NAEGRDRAFT_59908"/>
<keyword evidence="3 4" id="KW-0443">Lipid metabolism</keyword>
<feature type="short sequence motif" description="DGA/G" evidence="4">
    <location>
        <begin position="222"/>
        <end position="224"/>
    </location>
</feature>
<dbReference type="PANTHER" id="PTHR14226">
    <property type="entry name" value="NEUROPATHY TARGET ESTERASE/SWISS CHEESE D.MELANOGASTER"/>
    <property type="match status" value="1"/>
</dbReference>
<dbReference type="InterPro" id="IPR016035">
    <property type="entry name" value="Acyl_Trfase/lysoPLipase"/>
</dbReference>
<proteinExistence type="predicted"/>
<dbReference type="InParanoid" id="D2W272"/>
<dbReference type="InterPro" id="IPR002641">
    <property type="entry name" value="PNPLA_dom"/>
</dbReference>
<dbReference type="KEGG" id="ngr:NAEGRDRAFT_59908"/>
<protein>
    <submittedName>
        <fullName evidence="6">Patatin</fullName>
    </submittedName>
</protein>
<evidence type="ECO:0000256" key="4">
    <source>
        <dbReference type="PROSITE-ProRule" id="PRU01161"/>
    </source>
</evidence>
<dbReference type="Pfam" id="PF01734">
    <property type="entry name" value="Patatin"/>
    <property type="match status" value="1"/>
</dbReference>
<feature type="domain" description="PNPLA" evidence="5">
    <location>
        <begin position="59"/>
        <end position="235"/>
    </location>
</feature>
<feature type="short sequence motif" description="GXGXXG" evidence="4">
    <location>
        <begin position="63"/>
        <end position="68"/>
    </location>
</feature>
<accession>D2W272</accession>
<feature type="active site" description="Proton acceptor" evidence="4">
    <location>
        <position position="222"/>
    </location>
</feature>
<dbReference type="EMBL" id="GG738925">
    <property type="protein sequence ID" value="EFC36816.1"/>
    <property type="molecule type" value="Genomic_DNA"/>
</dbReference>
<dbReference type="InterPro" id="IPR050301">
    <property type="entry name" value="NTE"/>
</dbReference>
<dbReference type="Proteomes" id="UP000006671">
    <property type="component" value="Unassembled WGS sequence"/>
</dbReference>
<dbReference type="AlphaFoldDB" id="D2W272"/>
<dbReference type="PANTHER" id="PTHR14226:SF29">
    <property type="entry name" value="NEUROPATHY TARGET ESTERASE SWS"/>
    <property type="match status" value="1"/>
</dbReference>
<dbReference type="PROSITE" id="PS51635">
    <property type="entry name" value="PNPLA"/>
    <property type="match status" value="1"/>
</dbReference>
<dbReference type="GO" id="GO:0016298">
    <property type="term" value="F:lipase activity"/>
    <property type="evidence" value="ECO:0007669"/>
    <property type="project" value="UniProtKB-ARBA"/>
</dbReference>
<dbReference type="OrthoDB" id="17120at2759"/>
<sequence>MSRGESLPVARMKRAVSVAVVVLLVCLLLINSYCSARVSSIIRGVSSSSNGGSSVCRALALGGGGDRGAYEAGVLKYLEQVQYQVIGGISAGAINSVALSQYKIGDEKAAVAFILNKWLSLQKSQVYKDWPLGIAEGFLIKSGLFNTSPLHNFLTANVNVTKIRQSGRSLLLGATNLVTNSYERFDQFTDDLIEATRASSAVPGVFEAVPLTKNGKESLYVDGGAKYMTPVSDTIAECFRKTNASRVEVDVILAIGDLQFGSHDIFNKVQTTPFILLRTLFGVVDDIFTKDIENAQNAFGNRATIRVFKPSKWLPGYFLGFTDAAEMIQQGYQDAANVIKK</sequence>
<name>D2W272_NAEGR</name>
<evidence type="ECO:0000256" key="1">
    <source>
        <dbReference type="ARBA" id="ARBA00022801"/>
    </source>
</evidence>
<evidence type="ECO:0000256" key="3">
    <source>
        <dbReference type="ARBA" id="ARBA00023098"/>
    </source>
</evidence>
<dbReference type="GO" id="GO:0052689">
    <property type="term" value="F:carboxylic ester hydrolase activity"/>
    <property type="evidence" value="ECO:0007669"/>
    <property type="project" value="UniProtKB-ARBA"/>
</dbReference>
<dbReference type="GeneID" id="8862955"/>